<evidence type="ECO:0000256" key="1">
    <source>
        <dbReference type="SAM" id="MobiDB-lite"/>
    </source>
</evidence>
<accession>A0ABN8J3I1</accession>
<sequence length="88" mass="9925">MSRQIGRYDTPAQVWRHTRSATDGFFSGGNVLVGRLGAGLPLVPRFFLPLTAYEPQSAVKRRRPSNFLVSDKPDRRFPSANSTKDKLY</sequence>
<reference evidence="2" key="1">
    <citation type="submission" date="2022-03" db="EMBL/GenBank/DDBJ databases">
        <authorList>
            <person name="Martin H S."/>
        </authorList>
    </citation>
    <scope>NUCLEOTIDE SEQUENCE</scope>
</reference>
<gene>
    <name evidence="2" type="ORF">IPOD504_LOCUS16325</name>
</gene>
<dbReference type="EMBL" id="OW152820">
    <property type="protein sequence ID" value="CAH2074908.1"/>
    <property type="molecule type" value="Genomic_DNA"/>
</dbReference>
<feature type="compositionally biased region" description="Basic and acidic residues" evidence="1">
    <location>
        <begin position="71"/>
        <end position="88"/>
    </location>
</feature>
<dbReference type="Proteomes" id="UP000837857">
    <property type="component" value="Chromosome 8"/>
</dbReference>
<name>A0ABN8J3I1_9NEOP</name>
<evidence type="ECO:0000313" key="2">
    <source>
        <dbReference type="EMBL" id="CAH2074908.1"/>
    </source>
</evidence>
<proteinExistence type="predicted"/>
<keyword evidence="3" id="KW-1185">Reference proteome</keyword>
<feature type="non-terminal residue" evidence="2">
    <location>
        <position position="1"/>
    </location>
</feature>
<evidence type="ECO:0000313" key="3">
    <source>
        <dbReference type="Proteomes" id="UP000837857"/>
    </source>
</evidence>
<protein>
    <submittedName>
        <fullName evidence="2">Uncharacterized protein</fullName>
    </submittedName>
</protein>
<organism evidence="2 3">
    <name type="scientific">Iphiclides podalirius</name>
    <name type="common">scarce swallowtail</name>
    <dbReference type="NCBI Taxonomy" id="110791"/>
    <lineage>
        <taxon>Eukaryota</taxon>
        <taxon>Metazoa</taxon>
        <taxon>Ecdysozoa</taxon>
        <taxon>Arthropoda</taxon>
        <taxon>Hexapoda</taxon>
        <taxon>Insecta</taxon>
        <taxon>Pterygota</taxon>
        <taxon>Neoptera</taxon>
        <taxon>Endopterygota</taxon>
        <taxon>Lepidoptera</taxon>
        <taxon>Glossata</taxon>
        <taxon>Ditrysia</taxon>
        <taxon>Papilionoidea</taxon>
        <taxon>Papilionidae</taxon>
        <taxon>Papilioninae</taxon>
        <taxon>Iphiclides</taxon>
    </lineage>
</organism>
<feature type="region of interest" description="Disordered" evidence="1">
    <location>
        <begin position="60"/>
        <end position="88"/>
    </location>
</feature>